<name>A0A7W9ZEP3_NOVIT</name>
<dbReference type="SUPFAM" id="SSF56235">
    <property type="entry name" value="N-terminal nucleophile aminohydrolases (Ntn hydrolases)"/>
    <property type="match status" value="1"/>
</dbReference>
<dbReference type="GO" id="GO:0008233">
    <property type="term" value="F:peptidase activity"/>
    <property type="evidence" value="ECO:0007669"/>
    <property type="project" value="UniProtKB-KW"/>
</dbReference>
<dbReference type="PIRSF" id="PIRSF009120">
    <property type="entry name" value="UCP009120_prtse"/>
    <property type="match status" value="1"/>
</dbReference>
<keyword evidence="2" id="KW-1185">Reference proteome</keyword>
<dbReference type="RefSeq" id="WP_184260458.1">
    <property type="nucleotide sequence ID" value="NZ_JACIIX010000001.1"/>
</dbReference>
<reference evidence="1 2" key="1">
    <citation type="submission" date="2020-08" db="EMBL/GenBank/DDBJ databases">
        <title>Genomic Encyclopedia of Type Strains, Phase IV (KMG-IV): sequencing the most valuable type-strain genomes for metagenomic binning, comparative biology and taxonomic classification.</title>
        <authorList>
            <person name="Goeker M."/>
        </authorList>
    </citation>
    <scope>NUCLEOTIDE SEQUENCE [LARGE SCALE GENOMIC DNA]</scope>
    <source>
        <strain evidence="1 2">DSM 11590</strain>
    </source>
</reference>
<dbReference type="EMBL" id="JACIIX010000001">
    <property type="protein sequence ID" value="MBB6208889.1"/>
    <property type="molecule type" value="Genomic_DNA"/>
</dbReference>
<dbReference type="AlphaFoldDB" id="A0A7W9ZEP3"/>
<accession>A0A7W9ZEP3</accession>
<comment type="caution">
    <text evidence="1">The sequence shown here is derived from an EMBL/GenBank/DDBJ whole genome shotgun (WGS) entry which is preliminary data.</text>
</comment>
<keyword evidence="1" id="KW-0378">Hydrolase</keyword>
<keyword evidence="1" id="KW-0645">Protease</keyword>
<sequence length="251" mass="27726">MTYCLGLRLNAGMVFVSDSRTNAGVDFISAYRKCFVFDQAEDRIIVILTAGNLAITQSVISLLEDRAEGGDPKRSLYAAPSMFEIARIVGNTLREVHAEDAESLRQHNTEFNATMIVGGQIRGRRMRMFNVYAAGNFIEAGEDTPYLQIGETKYGKPIIERVVTMDTPLVEAAKCALVSFDSTIKSNLSVAPPLDMVIVPTDSLKAQVRWRITEDDPYFLDIRRRWGEGLRSLFVNLPDPAAVVGGLDGLS</sequence>
<proteinExistence type="predicted"/>
<dbReference type="Gene3D" id="3.60.20.10">
    <property type="entry name" value="Glutamine Phosphoribosylpyrophosphate, subunit 1, domain 1"/>
    <property type="match status" value="1"/>
</dbReference>
<evidence type="ECO:0000313" key="2">
    <source>
        <dbReference type="Proteomes" id="UP000544872"/>
    </source>
</evidence>
<gene>
    <name evidence="1" type="ORF">FHS48_000270</name>
</gene>
<organism evidence="1 2">
    <name type="scientific">Novispirillum itersonii</name>
    <name type="common">Aquaspirillum itersonii</name>
    <dbReference type="NCBI Taxonomy" id="189"/>
    <lineage>
        <taxon>Bacteria</taxon>
        <taxon>Pseudomonadati</taxon>
        <taxon>Pseudomonadota</taxon>
        <taxon>Alphaproteobacteria</taxon>
        <taxon>Rhodospirillales</taxon>
        <taxon>Novispirillaceae</taxon>
        <taxon>Novispirillum</taxon>
    </lineage>
</organism>
<dbReference type="InterPro" id="IPR016545">
    <property type="entry name" value="UCP009120_prtse"/>
</dbReference>
<protein>
    <submittedName>
        <fullName evidence="1">Putative proteasome-type protease</fullName>
    </submittedName>
</protein>
<dbReference type="GO" id="GO:0006508">
    <property type="term" value="P:proteolysis"/>
    <property type="evidence" value="ECO:0007669"/>
    <property type="project" value="UniProtKB-KW"/>
</dbReference>
<dbReference type="CDD" id="cd03765">
    <property type="entry name" value="proteasome_beta_bacterial"/>
    <property type="match status" value="1"/>
</dbReference>
<dbReference type="InterPro" id="IPR029055">
    <property type="entry name" value="Ntn_hydrolases_N"/>
</dbReference>
<dbReference type="GO" id="GO:0000502">
    <property type="term" value="C:proteasome complex"/>
    <property type="evidence" value="ECO:0007669"/>
    <property type="project" value="UniProtKB-KW"/>
</dbReference>
<evidence type="ECO:0000313" key="1">
    <source>
        <dbReference type="EMBL" id="MBB6208889.1"/>
    </source>
</evidence>
<keyword evidence="1" id="KW-0647">Proteasome</keyword>
<dbReference type="Proteomes" id="UP000544872">
    <property type="component" value="Unassembled WGS sequence"/>
</dbReference>